<dbReference type="GO" id="GO:0005886">
    <property type="term" value="C:plasma membrane"/>
    <property type="evidence" value="ECO:0007669"/>
    <property type="project" value="TreeGrafter"/>
</dbReference>
<dbReference type="Pfam" id="PF07679">
    <property type="entry name" value="I-set"/>
    <property type="match status" value="1"/>
</dbReference>
<keyword evidence="1" id="KW-0732">Signal</keyword>
<dbReference type="Proteomes" id="UP000821853">
    <property type="component" value="Unassembled WGS sequence"/>
</dbReference>
<dbReference type="FunFam" id="2.60.40.10:FF:000032">
    <property type="entry name" value="palladin isoform X1"/>
    <property type="match status" value="1"/>
</dbReference>
<evidence type="ECO:0000259" key="5">
    <source>
        <dbReference type="PROSITE" id="PS50835"/>
    </source>
</evidence>
<dbReference type="EMBL" id="JABSTR010001432">
    <property type="protein sequence ID" value="KAH9384024.1"/>
    <property type="molecule type" value="Genomic_DNA"/>
</dbReference>
<evidence type="ECO:0000256" key="3">
    <source>
        <dbReference type="ARBA" id="ARBA00023319"/>
    </source>
</evidence>
<name>A0A9J6HAX5_HAELO</name>
<dbReference type="AlphaFoldDB" id="A0A9J6HAX5"/>
<dbReference type="InterPro" id="IPR036179">
    <property type="entry name" value="Ig-like_dom_sf"/>
</dbReference>
<dbReference type="InterPro" id="IPR003599">
    <property type="entry name" value="Ig_sub"/>
</dbReference>
<dbReference type="CDD" id="cd00096">
    <property type="entry name" value="Ig"/>
    <property type="match status" value="1"/>
</dbReference>
<dbReference type="SUPFAM" id="SSF48726">
    <property type="entry name" value="Immunoglobulin"/>
    <property type="match status" value="1"/>
</dbReference>
<evidence type="ECO:0000313" key="6">
    <source>
        <dbReference type="EMBL" id="KAH9384024.1"/>
    </source>
</evidence>
<dbReference type="PANTHER" id="PTHR45080:SF8">
    <property type="entry name" value="IG-LIKE DOMAIN-CONTAINING PROTEIN"/>
    <property type="match status" value="1"/>
</dbReference>
<sequence length="122" mass="13670">MRTHGPPTPVPATIRPSDTLVSVRVSETARLACVAVGFPRPIVQWYRKSKQLPQRSARYATLGDFTLAIRNVTLEDEGIYMCRAYNYHGDPAVLKVSLSVLPSSPSSSRPAWRRRRRGHHSS</sequence>
<dbReference type="PANTHER" id="PTHR45080">
    <property type="entry name" value="CONTACTIN 5"/>
    <property type="match status" value="1"/>
</dbReference>
<evidence type="ECO:0000313" key="7">
    <source>
        <dbReference type="Proteomes" id="UP000821853"/>
    </source>
</evidence>
<dbReference type="Gene3D" id="2.60.40.10">
    <property type="entry name" value="Immunoglobulins"/>
    <property type="match status" value="1"/>
</dbReference>
<dbReference type="VEuPathDB" id="VectorBase:HLOH_054639"/>
<gene>
    <name evidence="6" type="ORF">HPB48_026007</name>
</gene>
<dbReference type="InterPro" id="IPR050958">
    <property type="entry name" value="Cell_Adh-Cytoskel_Orgn"/>
</dbReference>
<protein>
    <recommendedName>
        <fullName evidence="5">Ig-like domain-containing protein</fullName>
    </recommendedName>
</protein>
<evidence type="ECO:0000256" key="2">
    <source>
        <dbReference type="ARBA" id="ARBA00023157"/>
    </source>
</evidence>
<dbReference type="InterPro" id="IPR003598">
    <property type="entry name" value="Ig_sub2"/>
</dbReference>
<organism evidence="6 7">
    <name type="scientific">Haemaphysalis longicornis</name>
    <name type="common">Bush tick</name>
    <dbReference type="NCBI Taxonomy" id="44386"/>
    <lineage>
        <taxon>Eukaryota</taxon>
        <taxon>Metazoa</taxon>
        <taxon>Ecdysozoa</taxon>
        <taxon>Arthropoda</taxon>
        <taxon>Chelicerata</taxon>
        <taxon>Arachnida</taxon>
        <taxon>Acari</taxon>
        <taxon>Parasitiformes</taxon>
        <taxon>Ixodida</taxon>
        <taxon>Ixodoidea</taxon>
        <taxon>Ixodidae</taxon>
        <taxon>Haemaphysalinae</taxon>
        <taxon>Haemaphysalis</taxon>
    </lineage>
</organism>
<dbReference type="SMART" id="SM00409">
    <property type="entry name" value="IG"/>
    <property type="match status" value="1"/>
</dbReference>
<dbReference type="InterPro" id="IPR013783">
    <property type="entry name" value="Ig-like_fold"/>
</dbReference>
<feature type="compositionally biased region" description="Basic residues" evidence="4">
    <location>
        <begin position="111"/>
        <end position="122"/>
    </location>
</feature>
<feature type="region of interest" description="Disordered" evidence="4">
    <location>
        <begin position="101"/>
        <end position="122"/>
    </location>
</feature>
<dbReference type="GO" id="GO:0043025">
    <property type="term" value="C:neuronal cell body"/>
    <property type="evidence" value="ECO:0007669"/>
    <property type="project" value="TreeGrafter"/>
</dbReference>
<accession>A0A9J6HAX5</accession>
<feature type="domain" description="Ig-like" evidence="5">
    <location>
        <begin position="11"/>
        <end position="99"/>
    </location>
</feature>
<feature type="compositionally biased region" description="Low complexity" evidence="4">
    <location>
        <begin position="101"/>
        <end position="110"/>
    </location>
</feature>
<reference evidence="6 7" key="1">
    <citation type="journal article" date="2020" name="Cell">
        <title>Large-Scale Comparative Analyses of Tick Genomes Elucidate Their Genetic Diversity and Vector Capacities.</title>
        <authorList>
            <consortium name="Tick Genome and Microbiome Consortium (TIGMIC)"/>
            <person name="Jia N."/>
            <person name="Wang J."/>
            <person name="Shi W."/>
            <person name="Du L."/>
            <person name="Sun Y."/>
            <person name="Zhan W."/>
            <person name="Jiang J.F."/>
            <person name="Wang Q."/>
            <person name="Zhang B."/>
            <person name="Ji P."/>
            <person name="Bell-Sakyi L."/>
            <person name="Cui X.M."/>
            <person name="Yuan T.T."/>
            <person name="Jiang B.G."/>
            <person name="Yang W.F."/>
            <person name="Lam T.T."/>
            <person name="Chang Q.C."/>
            <person name="Ding S.J."/>
            <person name="Wang X.J."/>
            <person name="Zhu J.G."/>
            <person name="Ruan X.D."/>
            <person name="Zhao L."/>
            <person name="Wei J.T."/>
            <person name="Ye R.Z."/>
            <person name="Que T.C."/>
            <person name="Du C.H."/>
            <person name="Zhou Y.H."/>
            <person name="Cheng J.X."/>
            <person name="Dai P.F."/>
            <person name="Guo W.B."/>
            <person name="Han X.H."/>
            <person name="Huang E.J."/>
            <person name="Li L.F."/>
            <person name="Wei W."/>
            <person name="Gao Y.C."/>
            <person name="Liu J.Z."/>
            <person name="Shao H.Z."/>
            <person name="Wang X."/>
            <person name="Wang C.C."/>
            <person name="Yang T.C."/>
            <person name="Huo Q.B."/>
            <person name="Li W."/>
            <person name="Chen H.Y."/>
            <person name="Chen S.E."/>
            <person name="Zhou L.G."/>
            <person name="Ni X.B."/>
            <person name="Tian J.H."/>
            <person name="Sheng Y."/>
            <person name="Liu T."/>
            <person name="Pan Y.S."/>
            <person name="Xia L.Y."/>
            <person name="Li J."/>
            <person name="Zhao F."/>
            <person name="Cao W.C."/>
        </authorList>
    </citation>
    <scope>NUCLEOTIDE SEQUENCE [LARGE SCALE GENOMIC DNA]</scope>
    <source>
        <strain evidence="6">HaeL-2018</strain>
    </source>
</reference>
<dbReference type="SMART" id="SM00408">
    <property type="entry name" value="IGc2"/>
    <property type="match status" value="1"/>
</dbReference>
<dbReference type="InterPro" id="IPR013098">
    <property type="entry name" value="Ig_I-set"/>
</dbReference>
<comment type="caution">
    <text evidence="6">The sequence shown here is derived from an EMBL/GenBank/DDBJ whole genome shotgun (WGS) entry which is preliminary data.</text>
</comment>
<dbReference type="InterPro" id="IPR007110">
    <property type="entry name" value="Ig-like_dom"/>
</dbReference>
<dbReference type="PROSITE" id="PS50835">
    <property type="entry name" value="IG_LIKE"/>
    <property type="match status" value="1"/>
</dbReference>
<evidence type="ECO:0000256" key="4">
    <source>
        <dbReference type="SAM" id="MobiDB-lite"/>
    </source>
</evidence>
<dbReference type="GO" id="GO:0050808">
    <property type="term" value="P:synapse organization"/>
    <property type="evidence" value="ECO:0007669"/>
    <property type="project" value="TreeGrafter"/>
</dbReference>
<dbReference type="GO" id="GO:0030424">
    <property type="term" value="C:axon"/>
    <property type="evidence" value="ECO:0007669"/>
    <property type="project" value="TreeGrafter"/>
</dbReference>
<keyword evidence="7" id="KW-1185">Reference proteome</keyword>
<dbReference type="GO" id="GO:0007156">
    <property type="term" value="P:homophilic cell adhesion via plasma membrane adhesion molecules"/>
    <property type="evidence" value="ECO:0007669"/>
    <property type="project" value="TreeGrafter"/>
</dbReference>
<keyword evidence="2" id="KW-1015">Disulfide bond</keyword>
<dbReference type="GO" id="GO:0008046">
    <property type="term" value="F:axon guidance receptor activity"/>
    <property type="evidence" value="ECO:0007669"/>
    <property type="project" value="TreeGrafter"/>
</dbReference>
<evidence type="ECO:0000256" key="1">
    <source>
        <dbReference type="ARBA" id="ARBA00022729"/>
    </source>
</evidence>
<proteinExistence type="predicted"/>
<dbReference type="OrthoDB" id="6127080at2759"/>
<keyword evidence="3" id="KW-0393">Immunoglobulin domain</keyword>